<organism evidence="7 8">
    <name type="scientific">Adiantum capillus-veneris</name>
    <name type="common">Maidenhair fern</name>
    <dbReference type="NCBI Taxonomy" id="13818"/>
    <lineage>
        <taxon>Eukaryota</taxon>
        <taxon>Viridiplantae</taxon>
        <taxon>Streptophyta</taxon>
        <taxon>Embryophyta</taxon>
        <taxon>Tracheophyta</taxon>
        <taxon>Polypodiopsida</taxon>
        <taxon>Polypodiidae</taxon>
        <taxon>Polypodiales</taxon>
        <taxon>Pteridineae</taxon>
        <taxon>Pteridaceae</taxon>
        <taxon>Vittarioideae</taxon>
        <taxon>Adiantum</taxon>
    </lineage>
</organism>
<sequence>LEDNINVESGSEDCGTSWKHMDSAYLLLNGQTWKTDIETGLFQDVRPTGENHPLQQMKRPGFDLSILLFFSRFTREEASMANSISIVSLFLLICHLLSTSSASPTAPAFIWSNHRFAGLHTQEAVDYHVLTPKALVNTLMQKLEWSSLLCNSDSGESEKLDTVVAFVGNEFYSEDVAHDARVDSSPVLRILKEHFMSSRYSLAFPYVSVTTGGGGILNILVSSIKDSCNLKSRPGKTLIVGSCVKGTFDPNSPILTEGIELVDTVEDVEDFISRRKTSRKSSETDVILTCPVSKHGLEEGESEVELLVSVLSALRQSGTRNAVFYASDPMSGHEYNGRMLASNTTSTNTTCDDICETIAGVYEGIIVAVTLLIILISGLCCMMGIDTPSRFESSQE</sequence>
<dbReference type="EMBL" id="JABFUD020000022">
    <property type="protein sequence ID" value="KAI5061951.1"/>
    <property type="molecule type" value="Genomic_DNA"/>
</dbReference>
<keyword evidence="3 5" id="KW-1133">Transmembrane helix</keyword>
<feature type="domain" description="V-type proton ATPase subunit S1/VOA1 transmembrane" evidence="6">
    <location>
        <begin position="360"/>
        <end position="392"/>
    </location>
</feature>
<accession>A0A9D4U7U4</accession>
<evidence type="ECO:0000256" key="2">
    <source>
        <dbReference type="ARBA" id="ARBA00022692"/>
    </source>
</evidence>
<dbReference type="PANTHER" id="PTHR35285:SF1">
    <property type="entry name" value="2-C-METHYL-D-ERYTHRITOL 4-PHOSPHATE CYTIDYLYLTRANSFERASE"/>
    <property type="match status" value="1"/>
</dbReference>
<feature type="non-terminal residue" evidence="7">
    <location>
        <position position="1"/>
    </location>
</feature>
<comment type="caution">
    <text evidence="7">The sequence shown here is derived from an EMBL/GenBank/DDBJ whole genome shotgun (WGS) entry which is preliminary data.</text>
</comment>
<dbReference type="PANTHER" id="PTHR35285">
    <property type="entry name" value="2-C-METHYL-D-ERYTHRITOL 4-PHOSPHATE CYTIDYLYLTRANSFERASE"/>
    <property type="match status" value="1"/>
</dbReference>
<keyword evidence="4 5" id="KW-0472">Membrane</keyword>
<proteinExistence type="predicted"/>
<dbReference type="Proteomes" id="UP000886520">
    <property type="component" value="Chromosome 22"/>
</dbReference>
<dbReference type="GO" id="GO:0016020">
    <property type="term" value="C:membrane"/>
    <property type="evidence" value="ECO:0007669"/>
    <property type="project" value="UniProtKB-SubCell"/>
</dbReference>
<evidence type="ECO:0000313" key="7">
    <source>
        <dbReference type="EMBL" id="KAI5061951.1"/>
    </source>
</evidence>
<protein>
    <recommendedName>
        <fullName evidence="6">V-type proton ATPase subunit S1/VOA1 transmembrane domain-containing protein</fullName>
    </recommendedName>
</protein>
<dbReference type="AlphaFoldDB" id="A0A9D4U7U4"/>
<evidence type="ECO:0000256" key="3">
    <source>
        <dbReference type="ARBA" id="ARBA00022989"/>
    </source>
</evidence>
<gene>
    <name evidence="7" type="ORF">GOP47_0022490</name>
</gene>
<reference evidence="7" key="1">
    <citation type="submission" date="2021-01" db="EMBL/GenBank/DDBJ databases">
        <title>Adiantum capillus-veneris genome.</title>
        <authorList>
            <person name="Fang Y."/>
            <person name="Liao Q."/>
        </authorList>
    </citation>
    <scope>NUCLEOTIDE SEQUENCE</scope>
    <source>
        <strain evidence="7">H3</strain>
        <tissue evidence="7">Leaf</tissue>
    </source>
</reference>
<keyword evidence="2 5" id="KW-0812">Transmembrane</keyword>
<evidence type="ECO:0000313" key="8">
    <source>
        <dbReference type="Proteomes" id="UP000886520"/>
    </source>
</evidence>
<evidence type="ECO:0000256" key="1">
    <source>
        <dbReference type="ARBA" id="ARBA00004167"/>
    </source>
</evidence>
<name>A0A9D4U7U4_ADICA</name>
<comment type="subcellular location">
    <subcellularLocation>
        <location evidence="1">Membrane</location>
        <topology evidence="1">Single-pass membrane protein</topology>
    </subcellularLocation>
</comment>
<keyword evidence="8" id="KW-1185">Reference proteome</keyword>
<feature type="transmembrane region" description="Helical" evidence="5">
    <location>
        <begin position="365"/>
        <end position="385"/>
    </location>
</feature>
<dbReference type="OrthoDB" id="2018140at2759"/>
<evidence type="ECO:0000259" key="6">
    <source>
        <dbReference type="Pfam" id="PF20520"/>
    </source>
</evidence>
<dbReference type="InterPro" id="IPR046756">
    <property type="entry name" value="VAS1/VOA1_TM"/>
</dbReference>
<dbReference type="Pfam" id="PF20520">
    <property type="entry name" value="Ac45-VOA1_TM"/>
    <property type="match status" value="1"/>
</dbReference>
<evidence type="ECO:0000256" key="4">
    <source>
        <dbReference type="ARBA" id="ARBA00023136"/>
    </source>
</evidence>
<evidence type="ECO:0000256" key="5">
    <source>
        <dbReference type="SAM" id="Phobius"/>
    </source>
</evidence>